<dbReference type="HOGENOM" id="CLU_1098253_0_0_1"/>
<protein>
    <submittedName>
        <fullName evidence="1">Uncharacterized protein</fullName>
    </submittedName>
</protein>
<dbReference type="Proteomes" id="UP000002624">
    <property type="component" value="Unassembled WGS sequence"/>
</dbReference>
<gene>
    <name evidence="1" type="ORF">HCDG_03290</name>
</gene>
<dbReference type="OMA" id="ESMEQSC"/>
<dbReference type="EMBL" id="GG692421">
    <property type="protein sequence ID" value="EER43392.1"/>
    <property type="molecule type" value="Genomic_DNA"/>
</dbReference>
<name>C6HAQ9_AJECH</name>
<sequence length="253" mass="27878">MALFGARVDVRIGQAVTDVATDSGRRLLGEVDNVGETSAFPLESLSSKDGFVESMEQSCLQYHESIGNCSVLWSSYLLHGGVSACLSGAHFALSKLPKFEQISHLAPPARNSPHFLRTYAAYTGLGHSSSSLLHRDCHSISESFLKPKDTVFQPMVAVSLARSRTFVFTSDITRSSDRRHLRHRYKPLTAGGDQHVTDFLEASNDGTPLRQLPTVAMLKLEQLMDEVWRLDGFVNSMQYTLLHGGSPILPIED</sequence>
<evidence type="ECO:0000313" key="1">
    <source>
        <dbReference type="EMBL" id="EER43392.1"/>
    </source>
</evidence>
<dbReference type="AlphaFoldDB" id="C6HAQ9"/>
<evidence type="ECO:0000313" key="2">
    <source>
        <dbReference type="Proteomes" id="UP000002624"/>
    </source>
</evidence>
<proteinExistence type="predicted"/>
<organism evidence="1 2">
    <name type="scientific">Ajellomyces capsulatus (strain H143)</name>
    <name type="common">Darling's disease fungus</name>
    <name type="synonym">Histoplasma capsulatum</name>
    <dbReference type="NCBI Taxonomy" id="544712"/>
    <lineage>
        <taxon>Eukaryota</taxon>
        <taxon>Fungi</taxon>
        <taxon>Dikarya</taxon>
        <taxon>Ascomycota</taxon>
        <taxon>Pezizomycotina</taxon>
        <taxon>Eurotiomycetes</taxon>
        <taxon>Eurotiomycetidae</taxon>
        <taxon>Onygenales</taxon>
        <taxon>Ajellomycetaceae</taxon>
        <taxon>Histoplasma</taxon>
    </lineage>
</organism>
<reference evidence="2" key="1">
    <citation type="submission" date="2009-05" db="EMBL/GenBank/DDBJ databases">
        <title>The genome sequence of Ajellomyces capsulatus strain H143.</title>
        <authorList>
            <person name="Champion M."/>
            <person name="Cuomo C.A."/>
            <person name="Ma L.-J."/>
            <person name="Henn M.R."/>
            <person name="Sil A."/>
            <person name="Goldman B."/>
            <person name="Young S.K."/>
            <person name="Kodira C.D."/>
            <person name="Zeng Q."/>
            <person name="Koehrsen M."/>
            <person name="Alvarado L."/>
            <person name="Berlin A.M."/>
            <person name="Borenstein D."/>
            <person name="Chen Z."/>
            <person name="Engels R."/>
            <person name="Freedman E."/>
            <person name="Gellesch M."/>
            <person name="Goldberg J."/>
            <person name="Griggs A."/>
            <person name="Gujja S."/>
            <person name="Heiman D.I."/>
            <person name="Hepburn T.A."/>
            <person name="Howarth C."/>
            <person name="Jen D."/>
            <person name="Larson L."/>
            <person name="Lewis B."/>
            <person name="Mehta T."/>
            <person name="Park D."/>
            <person name="Pearson M."/>
            <person name="Roberts A."/>
            <person name="Saif S."/>
            <person name="Shea T.D."/>
            <person name="Shenoy N."/>
            <person name="Sisk P."/>
            <person name="Stolte C."/>
            <person name="Sykes S."/>
            <person name="Walk T."/>
            <person name="White J."/>
            <person name="Yandava C."/>
            <person name="Klein B."/>
            <person name="McEwen J.G."/>
            <person name="Puccia R."/>
            <person name="Goldman G.H."/>
            <person name="Felipe M.S."/>
            <person name="Nino-Vega G."/>
            <person name="San-Blas G."/>
            <person name="Taylor J.W."/>
            <person name="Mendoza L."/>
            <person name="Galagan J.E."/>
            <person name="Nusbaum C."/>
            <person name="Birren B.W."/>
        </authorList>
    </citation>
    <scope>NUCLEOTIDE SEQUENCE [LARGE SCALE GENOMIC DNA]</scope>
    <source>
        <strain evidence="2">H143</strain>
    </source>
</reference>
<accession>C6HAQ9</accession>
<dbReference type="VEuPathDB" id="FungiDB:HCDG_03290"/>
<dbReference type="OrthoDB" id="10574123at2759"/>